<evidence type="ECO:0000313" key="5">
    <source>
        <dbReference type="Proteomes" id="UP001527925"/>
    </source>
</evidence>
<dbReference type="InterPro" id="IPR001128">
    <property type="entry name" value="Cyt_P450"/>
</dbReference>
<evidence type="ECO:0008006" key="6">
    <source>
        <dbReference type="Google" id="ProtNLM"/>
    </source>
</evidence>
<gene>
    <name evidence="4" type="ORF">HK105_208238</name>
</gene>
<dbReference type="PANTHER" id="PTHR24301">
    <property type="entry name" value="THROMBOXANE-A SYNTHASE"/>
    <property type="match status" value="1"/>
</dbReference>
<dbReference type="Proteomes" id="UP001527925">
    <property type="component" value="Unassembled WGS sequence"/>
</dbReference>
<dbReference type="InterPro" id="IPR017972">
    <property type="entry name" value="Cyt_P450_CS"/>
</dbReference>
<keyword evidence="1 3" id="KW-0479">Metal-binding</keyword>
<dbReference type="PROSITE" id="PS00086">
    <property type="entry name" value="CYTOCHROME_P450"/>
    <property type="match status" value="1"/>
</dbReference>
<keyword evidence="3" id="KW-0560">Oxidoreductase</keyword>
<keyword evidence="3" id="KW-0349">Heme</keyword>
<keyword evidence="2 3" id="KW-0408">Iron</keyword>
<dbReference type="InterPro" id="IPR036396">
    <property type="entry name" value="Cyt_P450_sf"/>
</dbReference>
<reference evidence="4 5" key="1">
    <citation type="submission" date="2023-09" db="EMBL/GenBank/DDBJ databases">
        <title>Pangenome analysis of Batrachochytrium dendrobatidis and related Chytrids.</title>
        <authorList>
            <person name="Yacoub M.N."/>
            <person name="Stajich J.E."/>
            <person name="James T.Y."/>
        </authorList>
    </citation>
    <scope>NUCLEOTIDE SEQUENCE [LARGE SCALE GENOMIC DNA]</scope>
    <source>
        <strain evidence="4 5">JEL0888</strain>
    </source>
</reference>
<keyword evidence="3" id="KW-0503">Monooxygenase</keyword>
<evidence type="ECO:0000256" key="2">
    <source>
        <dbReference type="ARBA" id="ARBA00023004"/>
    </source>
</evidence>
<organism evidence="4 5">
    <name type="scientific">Polyrhizophydium stewartii</name>
    <dbReference type="NCBI Taxonomy" id="2732419"/>
    <lineage>
        <taxon>Eukaryota</taxon>
        <taxon>Fungi</taxon>
        <taxon>Fungi incertae sedis</taxon>
        <taxon>Chytridiomycota</taxon>
        <taxon>Chytridiomycota incertae sedis</taxon>
        <taxon>Chytridiomycetes</taxon>
        <taxon>Rhizophydiales</taxon>
        <taxon>Rhizophydiales incertae sedis</taxon>
        <taxon>Polyrhizophydium</taxon>
    </lineage>
</organism>
<accession>A0ABR4MY83</accession>
<proteinExistence type="inferred from homology"/>
<evidence type="ECO:0000256" key="1">
    <source>
        <dbReference type="ARBA" id="ARBA00022723"/>
    </source>
</evidence>
<dbReference type="CDD" id="cd00302">
    <property type="entry name" value="cytochrome_P450"/>
    <property type="match status" value="1"/>
</dbReference>
<dbReference type="SUPFAM" id="SSF48264">
    <property type="entry name" value="Cytochrome P450"/>
    <property type="match status" value="1"/>
</dbReference>
<comment type="similarity">
    <text evidence="3">Belongs to the cytochrome P450 family.</text>
</comment>
<dbReference type="PRINTS" id="PR00385">
    <property type="entry name" value="P450"/>
</dbReference>
<dbReference type="PANTHER" id="PTHR24301:SF2">
    <property type="entry name" value="THROMBOXANE-A SYNTHASE"/>
    <property type="match status" value="1"/>
</dbReference>
<dbReference type="Pfam" id="PF00067">
    <property type="entry name" value="p450"/>
    <property type="match status" value="1"/>
</dbReference>
<evidence type="ECO:0000313" key="4">
    <source>
        <dbReference type="EMBL" id="KAL2912247.1"/>
    </source>
</evidence>
<dbReference type="PRINTS" id="PR00463">
    <property type="entry name" value="EP450I"/>
</dbReference>
<keyword evidence="5" id="KW-1185">Reference proteome</keyword>
<name>A0ABR4MY83_9FUNG</name>
<protein>
    <recommendedName>
        <fullName evidence="6">Cytochrome P450</fullName>
    </recommendedName>
</protein>
<comment type="caution">
    <text evidence="4">The sequence shown here is derived from an EMBL/GenBank/DDBJ whole genome shotgun (WGS) entry which is preliminary data.</text>
</comment>
<sequence length="504" mass="56291">MTLADALQTHAPTALAAAAVATAVYSLLEPLLDNGPPGPYSWPLIGALPQASSYLSRSAVHEFFDKVVKDHGPIVRVKLGMIGTMYLVSDAELARRILTSPEFVRSDGVVKIAGEFFGSTLFALTGETWRIHRKMLQPAFGPLHLRHAISVAKEVAKELAEAWTAMIEASPDKEVVVDSHEYFKALTFDFIGKASFTHDFGAIQSVLRGESNQALDDYEKVSHILQSRFAVPQLFWRAAGIDPSSPAVIATRERIQGEIKAVVLERKKQMAANNGKPLRSGVEMDLLDRLLVSASDGTDVFNEDQISGEITGFFFAGHDSTANTLMLALYLLVHDTKAMSKLVDEIDRVYEELEGNVTTENMHRFRYLDGVLKETQRLYPSVVILPRDTVAPVEALGYKIPAGSRMMIQMRALHRNPAYWSHPDDFVPERWESQPVPGSYLPFGDGQHNCIGQKIAPIEMRFVLIDLLRQFRFELHTDQTIEFVTRLTFGLKDGLKVRVSRRER</sequence>
<dbReference type="Gene3D" id="1.10.630.10">
    <property type="entry name" value="Cytochrome P450"/>
    <property type="match status" value="1"/>
</dbReference>
<evidence type="ECO:0000256" key="3">
    <source>
        <dbReference type="RuleBase" id="RU000461"/>
    </source>
</evidence>
<dbReference type="EMBL" id="JADGIZ020000072">
    <property type="protein sequence ID" value="KAL2912247.1"/>
    <property type="molecule type" value="Genomic_DNA"/>
</dbReference>
<dbReference type="InterPro" id="IPR002401">
    <property type="entry name" value="Cyt_P450_E_grp-I"/>
</dbReference>